<dbReference type="InterPro" id="IPR043504">
    <property type="entry name" value="Peptidase_S1_PA_chymotrypsin"/>
</dbReference>
<dbReference type="SUPFAM" id="SSF50494">
    <property type="entry name" value="Trypsin-like serine proteases"/>
    <property type="match status" value="1"/>
</dbReference>
<dbReference type="Pfam" id="PF13365">
    <property type="entry name" value="Trypsin_2"/>
    <property type="match status" value="1"/>
</dbReference>
<reference evidence="4 5" key="1">
    <citation type="submission" date="2023-05" db="EMBL/GenBank/DDBJ databases">
        <title>A 100% complete, gapless, phased diploid assembly of the Scenedesmus obliquus UTEX 3031 genome.</title>
        <authorList>
            <person name="Biondi T.C."/>
            <person name="Hanschen E.R."/>
            <person name="Kwon T."/>
            <person name="Eng W."/>
            <person name="Kruse C.P.S."/>
            <person name="Koehler S.I."/>
            <person name="Kunde Y."/>
            <person name="Gleasner C.D."/>
            <person name="You Mak K.T."/>
            <person name="Polle J."/>
            <person name="Hovde B.T."/>
            <person name="Starkenburg S.R."/>
        </authorList>
    </citation>
    <scope>NUCLEOTIDE SEQUENCE [LARGE SCALE GENOMIC DNA]</scope>
    <source>
        <strain evidence="4 5">DOE0152z</strain>
    </source>
</reference>
<dbReference type="PANTHER" id="PTHR43343:SF6">
    <property type="entry name" value="PROTEASE DO-LIKE 5, CHLOROPLASTIC ISOFORM X1"/>
    <property type="match status" value="1"/>
</dbReference>
<organism evidence="4 5">
    <name type="scientific">Tetradesmus obliquus</name>
    <name type="common">Green alga</name>
    <name type="synonym">Acutodesmus obliquus</name>
    <dbReference type="NCBI Taxonomy" id="3088"/>
    <lineage>
        <taxon>Eukaryota</taxon>
        <taxon>Viridiplantae</taxon>
        <taxon>Chlorophyta</taxon>
        <taxon>core chlorophytes</taxon>
        <taxon>Chlorophyceae</taxon>
        <taxon>CS clade</taxon>
        <taxon>Sphaeropleales</taxon>
        <taxon>Scenedesmaceae</taxon>
        <taxon>Tetradesmus</taxon>
    </lineage>
</organism>
<proteinExistence type="inferred from homology"/>
<sequence length="234" mass="24659">MLTVVSINDYKQQGGAEIFEGVGTGFVWDKYGHVVTNYHVVSKYVLDKSGQQLLRMLLLVLRMLLLLQVVKVVLDDGSGGSQPYVARVVGTDAMHDLAVLQVDAPKDQLVPIRMGTSGDLKVGQAVYAVGNPYGLDKTLTAGVVSGLNRTIPAPTGTRIYGAIQSDASVNQGNSGGPMLDSFARLVGVNTASFTRANTGRGSGVNFALPADLVREIVPNLIVYGTAAGKGVRRG</sequence>
<dbReference type="EMBL" id="CP126213">
    <property type="protein sequence ID" value="WIA15559.1"/>
    <property type="molecule type" value="Genomic_DNA"/>
</dbReference>
<comment type="similarity">
    <text evidence="1">Belongs to the peptidase S1C family.</text>
</comment>
<keyword evidence="5" id="KW-1185">Reference proteome</keyword>
<protein>
    <submittedName>
        <fullName evidence="4">Uncharacterized protein</fullName>
    </submittedName>
</protein>
<dbReference type="Proteomes" id="UP001244341">
    <property type="component" value="Chromosome 6b"/>
</dbReference>
<evidence type="ECO:0000256" key="3">
    <source>
        <dbReference type="ARBA" id="ARBA00022801"/>
    </source>
</evidence>
<dbReference type="InterPro" id="IPR009003">
    <property type="entry name" value="Peptidase_S1_PA"/>
</dbReference>
<evidence type="ECO:0000256" key="2">
    <source>
        <dbReference type="ARBA" id="ARBA00022670"/>
    </source>
</evidence>
<keyword evidence="3" id="KW-0378">Hydrolase</keyword>
<evidence type="ECO:0000313" key="5">
    <source>
        <dbReference type="Proteomes" id="UP001244341"/>
    </source>
</evidence>
<keyword evidence="2" id="KW-0645">Protease</keyword>
<name>A0ABY8U376_TETOB</name>
<dbReference type="InterPro" id="IPR001940">
    <property type="entry name" value="Peptidase_S1C"/>
</dbReference>
<accession>A0ABY8U376</accession>
<evidence type="ECO:0000313" key="4">
    <source>
        <dbReference type="EMBL" id="WIA15559.1"/>
    </source>
</evidence>
<dbReference type="PANTHER" id="PTHR43343">
    <property type="entry name" value="PEPTIDASE S12"/>
    <property type="match status" value="1"/>
</dbReference>
<gene>
    <name evidence="4" type="ORF">OEZ85_002190</name>
</gene>
<evidence type="ECO:0000256" key="1">
    <source>
        <dbReference type="ARBA" id="ARBA00010541"/>
    </source>
</evidence>
<dbReference type="Gene3D" id="2.40.10.10">
    <property type="entry name" value="Trypsin-like serine proteases"/>
    <property type="match status" value="2"/>
</dbReference>
<dbReference type="InterPro" id="IPR051201">
    <property type="entry name" value="Chloro_Bact_Ser_Proteases"/>
</dbReference>
<dbReference type="PRINTS" id="PR00834">
    <property type="entry name" value="PROTEASES2C"/>
</dbReference>